<keyword evidence="5 12" id="KW-0418">Kinase</keyword>
<evidence type="ECO:0000256" key="3">
    <source>
        <dbReference type="ARBA" id="ARBA00022553"/>
    </source>
</evidence>
<evidence type="ECO:0000256" key="1">
    <source>
        <dbReference type="ARBA" id="ARBA00000085"/>
    </source>
</evidence>
<dbReference type="PANTHER" id="PTHR43711">
    <property type="entry name" value="TWO-COMPONENT HISTIDINE KINASE"/>
    <property type="match status" value="1"/>
</dbReference>
<evidence type="ECO:0000313" key="13">
    <source>
        <dbReference type="Proteomes" id="UP000218437"/>
    </source>
</evidence>
<dbReference type="SMART" id="SM00387">
    <property type="entry name" value="HATPase_c"/>
    <property type="match status" value="2"/>
</dbReference>
<accession>A0A290WXN0</accession>
<dbReference type="EC" id="2.7.13.3" evidence="2"/>
<feature type="region of interest" description="Disordered" evidence="9">
    <location>
        <begin position="585"/>
        <end position="607"/>
    </location>
</feature>
<keyword evidence="8" id="KW-0175">Coiled coil</keyword>
<keyword evidence="3 7" id="KW-0597">Phosphoprotein</keyword>
<dbReference type="RefSeq" id="WP_096235680.1">
    <property type="nucleotide sequence ID" value="NZ_CP023422.1"/>
</dbReference>
<dbReference type="Pfam" id="PF00072">
    <property type="entry name" value="Response_reg"/>
    <property type="match status" value="1"/>
</dbReference>
<evidence type="ECO:0000256" key="4">
    <source>
        <dbReference type="ARBA" id="ARBA00022679"/>
    </source>
</evidence>
<dbReference type="SMART" id="SM00448">
    <property type="entry name" value="REC"/>
    <property type="match status" value="1"/>
</dbReference>
<evidence type="ECO:0000256" key="7">
    <source>
        <dbReference type="PROSITE-ProRule" id="PRU00169"/>
    </source>
</evidence>
<proteinExistence type="predicted"/>
<dbReference type="SUPFAM" id="SSF55874">
    <property type="entry name" value="ATPase domain of HSP90 chaperone/DNA topoisomerase II/histidine kinase"/>
    <property type="match status" value="2"/>
</dbReference>
<keyword evidence="4" id="KW-0808">Transferase</keyword>
<evidence type="ECO:0000256" key="6">
    <source>
        <dbReference type="ARBA" id="ARBA00023012"/>
    </source>
</evidence>
<dbReference type="EMBL" id="CP023422">
    <property type="protein sequence ID" value="ATD61675.1"/>
    <property type="molecule type" value="Genomic_DNA"/>
</dbReference>
<dbReference type="GO" id="GO:0000155">
    <property type="term" value="F:phosphorelay sensor kinase activity"/>
    <property type="evidence" value="ECO:0007669"/>
    <property type="project" value="InterPro"/>
</dbReference>
<dbReference type="CDD" id="cd00156">
    <property type="entry name" value="REC"/>
    <property type="match status" value="1"/>
</dbReference>
<dbReference type="Gene3D" id="3.30.565.10">
    <property type="entry name" value="Histidine kinase-like ATPase, C-terminal domain"/>
    <property type="match status" value="2"/>
</dbReference>
<evidence type="ECO:0000259" key="11">
    <source>
        <dbReference type="PROSITE" id="PS50110"/>
    </source>
</evidence>
<dbReference type="AlphaFoldDB" id="A0A290WXN0"/>
<dbReference type="CDD" id="cd00082">
    <property type="entry name" value="HisKA"/>
    <property type="match status" value="1"/>
</dbReference>
<evidence type="ECO:0000256" key="8">
    <source>
        <dbReference type="SAM" id="Coils"/>
    </source>
</evidence>
<dbReference type="InterPro" id="IPR003594">
    <property type="entry name" value="HATPase_dom"/>
</dbReference>
<dbReference type="InterPro" id="IPR003661">
    <property type="entry name" value="HisK_dim/P_dom"/>
</dbReference>
<feature type="domain" description="Histidine kinase" evidence="10">
    <location>
        <begin position="226"/>
        <end position="446"/>
    </location>
</feature>
<dbReference type="Pfam" id="PF00512">
    <property type="entry name" value="HisKA"/>
    <property type="match status" value="1"/>
</dbReference>
<evidence type="ECO:0000256" key="5">
    <source>
        <dbReference type="ARBA" id="ARBA00022777"/>
    </source>
</evidence>
<feature type="domain" description="Response regulatory" evidence="11">
    <location>
        <begin position="469"/>
        <end position="582"/>
    </location>
</feature>
<evidence type="ECO:0000256" key="2">
    <source>
        <dbReference type="ARBA" id="ARBA00012438"/>
    </source>
</evidence>
<dbReference type="CDD" id="cd16934">
    <property type="entry name" value="HATPase_RsbT-like"/>
    <property type="match status" value="1"/>
</dbReference>
<dbReference type="PANTHER" id="PTHR43711:SF31">
    <property type="entry name" value="HISTIDINE KINASE"/>
    <property type="match status" value="1"/>
</dbReference>
<feature type="coiled-coil region" evidence="8">
    <location>
        <begin position="161"/>
        <end position="195"/>
    </location>
</feature>
<dbReference type="InterPro" id="IPR036890">
    <property type="entry name" value="HATPase_C_sf"/>
</dbReference>
<organism evidence="12 13">
    <name type="scientific">Janthinobacterium svalbardensis</name>
    <dbReference type="NCBI Taxonomy" id="368607"/>
    <lineage>
        <taxon>Bacteria</taxon>
        <taxon>Pseudomonadati</taxon>
        <taxon>Pseudomonadota</taxon>
        <taxon>Betaproteobacteria</taxon>
        <taxon>Burkholderiales</taxon>
        <taxon>Oxalobacteraceae</taxon>
        <taxon>Janthinobacterium</taxon>
    </lineage>
</organism>
<dbReference type="InterPro" id="IPR001789">
    <property type="entry name" value="Sig_transdc_resp-reg_receiver"/>
</dbReference>
<dbReference type="Gene3D" id="3.40.50.2300">
    <property type="match status" value="1"/>
</dbReference>
<dbReference type="Pfam" id="PF02518">
    <property type="entry name" value="HATPase_c"/>
    <property type="match status" value="2"/>
</dbReference>
<protein>
    <recommendedName>
        <fullName evidence="2">histidine kinase</fullName>
        <ecNumber evidence="2">2.7.13.3</ecNumber>
    </recommendedName>
</protein>
<evidence type="ECO:0000313" key="12">
    <source>
        <dbReference type="EMBL" id="ATD61675.1"/>
    </source>
</evidence>
<dbReference type="InterPro" id="IPR005467">
    <property type="entry name" value="His_kinase_dom"/>
</dbReference>
<reference evidence="12 13" key="1">
    <citation type="submission" date="2017-09" db="EMBL/GenBank/DDBJ databases">
        <title>Complete genome sequence of Janthinobacterium svalbardensis PAMC 27463.</title>
        <authorList>
            <person name="Cho Y.-J."/>
            <person name="Cho A."/>
            <person name="Kim O.-S."/>
            <person name="Lee J.-I."/>
        </authorList>
    </citation>
    <scope>NUCLEOTIDE SEQUENCE [LARGE SCALE GENOMIC DNA]</scope>
    <source>
        <strain evidence="12 13">PAMC 27463</strain>
    </source>
</reference>
<dbReference type="SUPFAM" id="SSF52172">
    <property type="entry name" value="CheY-like"/>
    <property type="match status" value="1"/>
</dbReference>
<dbReference type="KEGG" id="jsv:CNX70_17045"/>
<dbReference type="PROSITE" id="PS50110">
    <property type="entry name" value="RESPONSE_REGULATORY"/>
    <property type="match status" value="1"/>
</dbReference>
<comment type="catalytic activity">
    <reaction evidence="1">
        <text>ATP + protein L-histidine = ADP + protein N-phospho-L-histidine.</text>
        <dbReference type="EC" id="2.7.13.3"/>
    </reaction>
</comment>
<dbReference type="SMART" id="SM00388">
    <property type="entry name" value="HisKA"/>
    <property type="match status" value="1"/>
</dbReference>
<dbReference type="InterPro" id="IPR050736">
    <property type="entry name" value="Sensor_HK_Regulatory"/>
</dbReference>
<dbReference type="Proteomes" id="UP000218437">
    <property type="component" value="Chromosome"/>
</dbReference>
<dbReference type="InterPro" id="IPR036097">
    <property type="entry name" value="HisK_dim/P_sf"/>
</dbReference>
<dbReference type="InterPro" id="IPR004358">
    <property type="entry name" value="Sig_transdc_His_kin-like_C"/>
</dbReference>
<dbReference type="PROSITE" id="PS50109">
    <property type="entry name" value="HIS_KIN"/>
    <property type="match status" value="1"/>
</dbReference>
<feature type="modified residue" description="4-aspartylphosphate" evidence="7">
    <location>
        <position position="518"/>
    </location>
</feature>
<dbReference type="SUPFAM" id="SSF47384">
    <property type="entry name" value="Homodimeric domain of signal transducing histidine kinase"/>
    <property type="match status" value="1"/>
</dbReference>
<dbReference type="PRINTS" id="PR00344">
    <property type="entry name" value="BCTRLSENSOR"/>
</dbReference>
<dbReference type="Gene3D" id="1.10.287.130">
    <property type="match status" value="1"/>
</dbReference>
<keyword evidence="6" id="KW-0902">Two-component regulatory system</keyword>
<gene>
    <name evidence="12" type="ORF">CNX70_17045</name>
</gene>
<sequence>MTQRILTAHIGSELDVVGARQRARQIAALCGFGVQDQVRIATAVSELARNVYNYAGSGKIHFAIDGQTAPQVLSIRIEDQGPGIAQLDQILAGTYRSPTGMGLGILGAQRLMDRCHIHSTPGAGTHITLQKLFPRDAPLLDGSMIGALSGSLQALPSDITLSEVQQQNRELLATLAELKTRQDDLLQLTRELEDTNRGVVALFAELDEKADHLRRADQMKSRFLSNMSHEFRTPLSSIRALSKLLLDRIDGELSEEQEKQVLFILQSAVSLSDLVNDLLDLAKIEAGKVDVHANSFQVADLFSALRGMLRPLLVSESLTLTFIAPDPALQIHTDEGKLSQILRNFIANALKFTEAGAIVVSATSLPEQDAIRFSVSDTGLGIAADDVQLIFEEFSQVENHMQRKVKGTGLGLPLCRNLATLLNGTVAVESTPGQGSLFSVILPTSYHAPEGSLPPSAPANDNGNDQRIGVLVVEDNPPIRLLYEKFLAGSEFRVVPARSVREAQERWEQQRPAAVILDILLHGETAWHWLAELKNDPLRRQVPVIVATEIDDVRKGLALGADAYYVKPLSRQQLLATLRALIGNPHHRQEPVPPQGTTTWDNAHATG</sequence>
<evidence type="ECO:0000256" key="9">
    <source>
        <dbReference type="SAM" id="MobiDB-lite"/>
    </source>
</evidence>
<name>A0A290WXN0_9BURK</name>
<evidence type="ECO:0000259" key="10">
    <source>
        <dbReference type="PROSITE" id="PS50109"/>
    </source>
</evidence>
<dbReference type="InterPro" id="IPR011006">
    <property type="entry name" value="CheY-like_superfamily"/>
</dbReference>
<keyword evidence="13" id="KW-1185">Reference proteome</keyword>
<dbReference type="CDD" id="cd16922">
    <property type="entry name" value="HATPase_EvgS-ArcB-TorS-like"/>
    <property type="match status" value="1"/>
</dbReference>